<gene>
    <name evidence="2" type="ORF">GCM10007890_06490</name>
</gene>
<comment type="caution">
    <text evidence="2">The sequence shown here is derived from an EMBL/GenBank/DDBJ whole genome shotgun (WGS) entry which is preliminary data.</text>
</comment>
<dbReference type="Gene3D" id="3.40.50.150">
    <property type="entry name" value="Vaccinia Virus protein VP39"/>
    <property type="match status" value="1"/>
</dbReference>
<dbReference type="AlphaFoldDB" id="A0AA37WR37"/>
<dbReference type="RefSeq" id="WP_238197642.1">
    <property type="nucleotide sequence ID" value="NZ_BPQZ01000020.1"/>
</dbReference>
<dbReference type="Pfam" id="PF13649">
    <property type="entry name" value="Methyltransf_25"/>
    <property type="match status" value="1"/>
</dbReference>
<evidence type="ECO:0000313" key="2">
    <source>
        <dbReference type="EMBL" id="GLS68637.1"/>
    </source>
</evidence>
<evidence type="ECO:0000259" key="1">
    <source>
        <dbReference type="Pfam" id="PF13649"/>
    </source>
</evidence>
<reference evidence="3" key="1">
    <citation type="journal article" date="2019" name="Int. J. Syst. Evol. Microbiol.">
        <title>The Global Catalogue of Microorganisms (GCM) 10K type strain sequencing project: providing services to taxonomists for standard genome sequencing and annotation.</title>
        <authorList>
            <consortium name="The Broad Institute Genomics Platform"/>
            <consortium name="The Broad Institute Genome Sequencing Center for Infectious Disease"/>
            <person name="Wu L."/>
            <person name="Ma J."/>
        </authorList>
    </citation>
    <scope>NUCLEOTIDE SEQUENCE [LARGE SCALE GENOMIC DNA]</scope>
    <source>
        <strain evidence="3">NBRC 103632</strain>
    </source>
</reference>
<proteinExistence type="predicted"/>
<feature type="domain" description="Methyltransferase" evidence="1">
    <location>
        <begin position="64"/>
        <end position="159"/>
    </location>
</feature>
<sequence>MTSPSPADAIVANRRAWDASAPLHRDDPSWERLKQHFARDPGFSWFDPPMEAALRAIGLGDRAVAHLCCNNGRETVSLMNLGAREAVGFDQSVAFLDQARDLAAVAGRACTFVAGDVHAIEARYDGAFDLVVITIGVLGWMPDLARFMAVPARLLRAGGRILIHEEHPVVNMFEPRAEPPLLVRHSYFRPTPFVGEDAIVYGNGPAPRVGPHYWFAHPLGCVVEALIGSGLAIERLREFPDNISSAACESLAAGRMLPMSYLLQARKAP</sequence>
<dbReference type="InterPro" id="IPR041698">
    <property type="entry name" value="Methyltransf_25"/>
</dbReference>
<dbReference type="Proteomes" id="UP001157440">
    <property type="component" value="Unassembled WGS sequence"/>
</dbReference>
<dbReference type="SUPFAM" id="SSF53335">
    <property type="entry name" value="S-adenosyl-L-methionine-dependent methyltransferases"/>
    <property type="match status" value="1"/>
</dbReference>
<dbReference type="InterPro" id="IPR029063">
    <property type="entry name" value="SAM-dependent_MTases_sf"/>
</dbReference>
<evidence type="ECO:0000313" key="3">
    <source>
        <dbReference type="Proteomes" id="UP001157440"/>
    </source>
</evidence>
<dbReference type="CDD" id="cd02440">
    <property type="entry name" value="AdoMet_MTases"/>
    <property type="match status" value="1"/>
</dbReference>
<keyword evidence="3" id="KW-1185">Reference proteome</keyword>
<dbReference type="EMBL" id="BSPL01000006">
    <property type="protein sequence ID" value="GLS68637.1"/>
    <property type="molecule type" value="Genomic_DNA"/>
</dbReference>
<protein>
    <recommendedName>
        <fullName evidence="1">Methyltransferase domain-containing protein</fullName>
    </recommendedName>
</protein>
<organism evidence="2 3">
    <name type="scientific">Methylobacterium tardum</name>
    <dbReference type="NCBI Taxonomy" id="374432"/>
    <lineage>
        <taxon>Bacteria</taxon>
        <taxon>Pseudomonadati</taxon>
        <taxon>Pseudomonadota</taxon>
        <taxon>Alphaproteobacteria</taxon>
        <taxon>Hyphomicrobiales</taxon>
        <taxon>Methylobacteriaceae</taxon>
        <taxon>Methylobacterium</taxon>
    </lineage>
</organism>
<accession>A0AA37WR37</accession>
<name>A0AA37WR37_9HYPH</name>